<dbReference type="GO" id="GO:0006396">
    <property type="term" value="P:RNA processing"/>
    <property type="evidence" value="ECO:0007669"/>
    <property type="project" value="InterPro"/>
</dbReference>
<protein>
    <recommendedName>
        <fullName evidence="1">A to I editase domain-containing protein</fullName>
    </recommendedName>
</protein>
<accession>M2R7T2</accession>
<dbReference type="HOGENOM" id="CLU_005382_5_0_1"/>
<dbReference type="AlphaFoldDB" id="M2R7T2"/>
<dbReference type="GO" id="GO:0006382">
    <property type="term" value="P:adenosine to inosine editing"/>
    <property type="evidence" value="ECO:0007669"/>
    <property type="project" value="TreeGrafter"/>
</dbReference>
<sequence length="408" mass="45033">MGDVSADEIAAEVLRAYSSLPFRPPPGQFTILASFVLSRGPGEHKVISLGTGSKCLPTSRLPKEGNGLHDCHAEVLSRRGAVRWLLEEVQRAYSDDTYVSPWIGKTLHRFGKYGLREDVKLSMYISTVPCGDASMRFLAASQDAEIAALKNSTVWEALPPGTASRGRNNYTLFGVLRTKPGRADSPPTLSMSCSDKLARWNVLGIQGALGSRFLEPLYISAVIIGEVEPELRADVLEDCERAFWKRLLSVDDQLHQPFKLNRPLVQFTALPFMHSNSILGATSSCQDSLCWVADSPKLYEVLINGYRRGVSPKHRHTPKFRPHLCKLAIFNLHHDITVRSGHSSSNSTYYDAKQVVSEYQAVKTVLLGDGGPFAGWVTSGAEWESFDVDGTVHHDHATAEDHPEHPQA</sequence>
<reference evidence="2 3" key="1">
    <citation type="journal article" date="2012" name="Proc. Natl. Acad. Sci. U.S.A.">
        <title>Comparative genomics of Ceriporiopsis subvermispora and Phanerochaete chrysosporium provide insight into selective ligninolysis.</title>
        <authorList>
            <person name="Fernandez-Fueyo E."/>
            <person name="Ruiz-Duenas F.J."/>
            <person name="Ferreira P."/>
            <person name="Floudas D."/>
            <person name="Hibbett D.S."/>
            <person name="Canessa P."/>
            <person name="Larrondo L.F."/>
            <person name="James T.Y."/>
            <person name="Seelenfreund D."/>
            <person name="Lobos S."/>
            <person name="Polanco R."/>
            <person name="Tello M."/>
            <person name="Honda Y."/>
            <person name="Watanabe T."/>
            <person name="Watanabe T."/>
            <person name="Ryu J.S."/>
            <person name="Kubicek C.P."/>
            <person name="Schmoll M."/>
            <person name="Gaskell J."/>
            <person name="Hammel K.E."/>
            <person name="St John F.J."/>
            <person name="Vanden Wymelenberg A."/>
            <person name="Sabat G."/>
            <person name="Splinter BonDurant S."/>
            <person name="Syed K."/>
            <person name="Yadav J.S."/>
            <person name="Doddapaneni H."/>
            <person name="Subramanian V."/>
            <person name="Lavin J.L."/>
            <person name="Oguiza J.A."/>
            <person name="Perez G."/>
            <person name="Pisabarro A.G."/>
            <person name="Ramirez L."/>
            <person name="Santoyo F."/>
            <person name="Master E."/>
            <person name="Coutinho P.M."/>
            <person name="Henrissat B."/>
            <person name="Lombard V."/>
            <person name="Magnuson J.K."/>
            <person name="Kuees U."/>
            <person name="Hori C."/>
            <person name="Igarashi K."/>
            <person name="Samejima M."/>
            <person name="Held B.W."/>
            <person name="Barry K.W."/>
            <person name="LaButti K.M."/>
            <person name="Lapidus A."/>
            <person name="Lindquist E.A."/>
            <person name="Lucas S.M."/>
            <person name="Riley R."/>
            <person name="Salamov A.A."/>
            <person name="Hoffmeister D."/>
            <person name="Schwenk D."/>
            <person name="Hadar Y."/>
            <person name="Yarden O."/>
            <person name="de Vries R.P."/>
            <person name="Wiebenga A."/>
            <person name="Stenlid J."/>
            <person name="Eastwood D."/>
            <person name="Grigoriev I.V."/>
            <person name="Berka R.M."/>
            <person name="Blanchette R.A."/>
            <person name="Kersten P."/>
            <person name="Martinez A.T."/>
            <person name="Vicuna R."/>
            <person name="Cullen D."/>
        </authorList>
    </citation>
    <scope>NUCLEOTIDE SEQUENCE [LARGE SCALE GENOMIC DNA]</scope>
    <source>
        <strain evidence="2 3">B</strain>
    </source>
</reference>
<dbReference type="InterPro" id="IPR002466">
    <property type="entry name" value="A_deamin"/>
</dbReference>
<dbReference type="GO" id="GO:0005737">
    <property type="term" value="C:cytoplasm"/>
    <property type="evidence" value="ECO:0007669"/>
    <property type="project" value="TreeGrafter"/>
</dbReference>
<dbReference type="PROSITE" id="PS50141">
    <property type="entry name" value="A_DEAMIN_EDITASE"/>
    <property type="match status" value="1"/>
</dbReference>
<gene>
    <name evidence="2" type="ORF">CERSUDRAFT_91192</name>
</gene>
<evidence type="ECO:0000313" key="2">
    <source>
        <dbReference type="EMBL" id="EMD40465.1"/>
    </source>
</evidence>
<organism evidence="2 3">
    <name type="scientific">Ceriporiopsis subvermispora (strain B)</name>
    <name type="common">White-rot fungus</name>
    <name type="synonym">Gelatoporia subvermispora</name>
    <dbReference type="NCBI Taxonomy" id="914234"/>
    <lineage>
        <taxon>Eukaryota</taxon>
        <taxon>Fungi</taxon>
        <taxon>Dikarya</taxon>
        <taxon>Basidiomycota</taxon>
        <taxon>Agaricomycotina</taxon>
        <taxon>Agaricomycetes</taxon>
        <taxon>Polyporales</taxon>
        <taxon>Gelatoporiaceae</taxon>
        <taxon>Gelatoporia</taxon>
    </lineage>
</organism>
<dbReference type="EMBL" id="KB445792">
    <property type="protein sequence ID" value="EMD40465.1"/>
    <property type="molecule type" value="Genomic_DNA"/>
</dbReference>
<dbReference type="Pfam" id="PF02137">
    <property type="entry name" value="A_deamin"/>
    <property type="match status" value="1"/>
</dbReference>
<evidence type="ECO:0000259" key="1">
    <source>
        <dbReference type="PROSITE" id="PS50141"/>
    </source>
</evidence>
<dbReference type="GO" id="GO:0005730">
    <property type="term" value="C:nucleolus"/>
    <property type="evidence" value="ECO:0007669"/>
    <property type="project" value="TreeGrafter"/>
</dbReference>
<dbReference type="STRING" id="914234.M2R7T2"/>
<dbReference type="GO" id="GO:0008251">
    <property type="term" value="F:tRNA-specific adenosine deaminase activity"/>
    <property type="evidence" value="ECO:0007669"/>
    <property type="project" value="TreeGrafter"/>
</dbReference>
<dbReference type="PANTHER" id="PTHR10910:SF62">
    <property type="entry name" value="AT07585P-RELATED"/>
    <property type="match status" value="1"/>
</dbReference>
<keyword evidence="3" id="KW-1185">Reference proteome</keyword>
<dbReference type="OrthoDB" id="10268011at2759"/>
<name>M2R7T2_CERS8</name>
<dbReference type="GO" id="GO:0003726">
    <property type="term" value="F:double-stranded RNA adenosine deaminase activity"/>
    <property type="evidence" value="ECO:0007669"/>
    <property type="project" value="TreeGrafter"/>
</dbReference>
<dbReference type="Proteomes" id="UP000016930">
    <property type="component" value="Unassembled WGS sequence"/>
</dbReference>
<dbReference type="SMART" id="SM00552">
    <property type="entry name" value="ADEAMc"/>
    <property type="match status" value="1"/>
</dbReference>
<feature type="domain" description="A to I editase" evidence="1">
    <location>
        <begin position="48"/>
        <end position="366"/>
    </location>
</feature>
<proteinExistence type="predicted"/>
<evidence type="ECO:0000313" key="3">
    <source>
        <dbReference type="Proteomes" id="UP000016930"/>
    </source>
</evidence>
<dbReference type="GO" id="GO:0003725">
    <property type="term" value="F:double-stranded RNA binding"/>
    <property type="evidence" value="ECO:0007669"/>
    <property type="project" value="TreeGrafter"/>
</dbReference>
<dbReference type="PANTHER" id="PTHR10910">
    <property type="entry name" value="EUKARYOTE SPECIFIC DSRNA BINDING PROTEIN"/>
    <property type="match status" value="1"/>
</dbReference>